<comment type="caution">
    <text evidence="5">The sequence shown here is derived from an EMBL/GenBank/DDBJ whole genome shotgun (WGS) entry which is preliminary data.</text>
</comment>
<sequence>MSTRGRSTSPRPLHDEDVDMENGNGVDKPHAKVVIVTNLTRNVVETHLRTIFGFYGDISKIDLPMFGKCACAASLCISEVTDTGVAGQNRGKAAIEYGDTASAHRAASHMDGGQLDGAILKVELSELPVRSRSRSPRAPPRPRYGRDRPPVLLSHTFTLSIPATTLRTRHHLPWRQLPGAGHSLAAAAALFLIGTPTVRCHVRALVLPYAEVTACPREDGHPATSAVARHTVAGVLARRAIPCGQAVLARGPSHPGPDHALGLTRRTRGTLEAGLGLERPPPEGGAVAATISETAGLARQKTDFSFMALVLVCSLARDCFRTPKNVACTQGLFVQHVC</sequence>
<name>A0A4Y9YGA5_9APHY</name>
<organism evidence="5 6">
    <name type="scientific">Rhodofomes roseus</name>
    <dbReference type="NCBI Taxonomy" id="34475"/>
    <lineage>
        <taxon>Eukaryota</taxon>
        <taxon>Fungi</taxon>
        <taxon>Dikarya</taxon>
        <taxon>Basidiomycota</taxon>
        <taxon>Agaricomycotina</taxon>
        <taxon>Agaricomycetes</taxon>
        <taxon>Polyporales</taxon>
        <taxon>Rhodofomes</taxon>
    </lineage>
</organism>
<feature type="region of interest" description="Disordered" evidence="3">
    <location>
        <begin position="1"/>
        <end position="25"/>
    </location>
</feature>
<protein>
    <recommendedName>
        <fullName evidence="4">RRM domain-containing protein</fullName>
    </recommendedName>
</protein>
<feature type="domain" description="RRM" evidence="4">
    <location>
        <begin position="32"/>
        <end position="127"/>
    </location>
</feature>
<feature type="compositionally biased region" description="Polar residues" evidence="3">
    <location>
        <begin position="1"/>
        <end position="10"/>
    </location>
</feature>
<dbReference type="STRING" id="34475.A0A4Y9YGA5"/>
<proteinExistence type="predicted"/>
<dbReference type="SMART" id="SM00360">
    <property type="entry name" value="RRM"/>
    <property type="match status" value="1"/>
</dbReference>
<dbReference type="GO" id="GO:0003723">
    <property type="term" value="F:RNA binding"/>
    <property type="evidence" value="ECO:0007669"/>
    <property type="project" value="UniProtKB-UniRule"/>
</dbReference>
<gene>
    <name evidence="5" type="ORF">EVJ58_g5460</name>
</gene>
<dbReference type="PANTHER" id="PTHR15481:SF0">
    <property type="entry name" value="LD23870P-RELATED"/>
    <property type="match status" value="1"/>
</dbReference>
<accession>A0A4Y9YGA5</accession>
<reference evidence="5 6" key="1">
    <citation type="submission" date="2019-01" db="EMBL/GenBank/DDBJ databases">
        <title>Genome sequencing of the rare red list fungi Fomitopsis rosea.</title>
        <authorList>
            <person name="Buettner E."/>
            <person name="Kellner H."/>
        </authorList>
    </citation>
    <scope>NUCLEOTIDE SEQUENCE [LARGE SCALE GENOMIC DNA]</scope>
    <source>
        <strain evidence="5 6">DSM 105464</strain>
    </source>
</reference>
<dbReference type="InterPro" id="IPR012677">
    <property type="entry name" value="Nucleotide-bd_a/b_plait_sf"/>
</dbReference>
<evidence type="ECO:0000259" key="4">
    <source>
        <dbReference type="PROSITE" id="PS50102"/>
    </source>
</evidence>
<dbReference type="AlphaFoldDB" id="A0A4Y9YGA5"/>
<dbReference type="GO" id="GO:0005654">
    <property type="term" value="C:nucleoplasm"/>
    <property type="evidence" value="ECO:0007669"/>
    <property type="project" value="TreeGrafter"/>
</dbReference>
<dbReference type="Proteomes" id="UP000298390">
    <property type="component" value="Unassembled WGS sequence"/>
</dbReference>
<evidence type="ECO:0000313" key="6">
    <source>
        <dbReference type="Proteomes" id="UP000298390"/>
    </source>
</evidence>
<evidence type="ECO:0000313" key="5">
    <source>
        <dbReference type="EMBL" id="TFY59939.1"/>
    </source>
</evidence>
<dbReference type="PANTHER" id="PTHR15481">
    <property type="entry name" value="RIBONUCLEIC ACID BINDING PROTEIN S1"/>
    <property type="match status" value="1"/>
</dbReference>
<dbReference type="EMBL" id="SEKV01000279">
    <property type="protein sequence ID" value="TFY59939.1"/>
    <property type="molecule type" value="Genomic_DNA"/>
</dbReference>
<dbReference type="GO" id="GO:0061574">
    <property type="term" value="C:ASAP complex"/>
    <property type="evidence" value="ECO:0007669"/>
    <property type="project" value="TreeGrafter"/>
</dbReference>
<keyword evidence="1 2" id="KW-0694">RNA-binding</keyword>
<dbReference type="GO" id="GO:0000398">
    <property type="term" value="P:mRNA splicing, via spliceosome"/>
    <property type="evidence" value="ECO:0007669"/>
    <property type="project" value="TreeGrafter"/>
</dbReference>
<dbReference type="InterPro" id="IPR035979">
    <property type="entry name" value="RBD_domain_sf"/>
</dbReference>
<dbReference type="PROSITE" id="PS50102">
    <property type="entry name" value="RRM"/>
    <property type="match status" value="1"/>
</dbReference>
<dbReference type="Gene3D" id="3.30.70.330">
    <property type="match status" value="1"/>
</dbReference>
<evidence type="ECO:0000256" key="2">
    <source>
        <dbReference type="PROSITE-ProRule" id="PRU00176"/>
    </source>
</evidence>
<dbReference type="GO" id="GO:0005737">
    <property type="term" value="C:cytoplasm"/>
    <property type="evidence" value="ECO:0007669"/>
    <property type="project" value="TreeGrafter"/>
</dbReference>
<dbReference type="InterPro" id="IPR000504">
    <property type="entry name" value="RRM_dom"/>
</dbReference>
<evidence type="ECO:0000256" key="1">
    <source>
        <dbReference type="ARBA" id="ARBA00022884"/>
    </source>
</evidence>
<evidence type="ECO:0000256" key="3">
    <source>
        <dbReference type="SAM" id="MobiDB-lite"/>
    </source>
</evidence>
<feature type="region of interest" description="Disordered" evidence="3">
    <location>
        <begin position="130"/>
        <end position="149"/>
    </location>
</feature>
<dbReference type="SUPFAM" id="SSF54928">
    <property type="entry name" value="RNA-binding domain, RBD"/>
    <property type="match status" value="1"/>
</dbReference>